<feature type="transmembrane region" description="Helical" evidence="8">
    <location>
        <begin position="20"/>
        <end position="44"/>
    </location>
</feature>
<feature type="transmembrane region" description="Helical" evidence="8">
    <location>
        <begin position="65"/>
        <end position="88"/>
    </location>
</feature>
<gene>
    <name evidence="9" type="ORF">IV501_13805</name>
</gene>
<evidence type="ECO:0000256" key="7">
    <source>
        <dbReference type="SAM" id="MobiDB-lite"/>
    </source>
</evidence>
<keyword evidence="3 6" id="KW-0812">Transmembrane</keyword>
<name>A0A934STI6_9MICO</name>
<sequence>MSGDFWSQIFGFANYGELLVLVHNSIIAGAILGVVGGLIGPFVMTRDLAFAVHGVSELSFAGASAALLFGVNVVTGSIAGSLLAALLIGVLGSRARERNSIVAVLTPFGLGLGILFLALYKGRSANKFGLLTGQIVSVDNPQLLMLVIISLVVIAGLLFVWRPLSFASVDADVARAKGLPVSGISIAFMVLLGLATAVSIQIVGALLVLSLLVTPAAAAMRVTASPFLTPLLSVAFAVTSVVGGILLALGGGLPISPYVTTISFLIYVVCRIIGSRQRRRGNNGRTLSAPVVSTLGGGHE</sequence>
<evidence type="ECO:0000256" key="1">
    <source>
        <dbReference type="ARBA" id="ARBA00004141"/>
    </source>
</evidence>
<evidence type="ECO:0000313" key="10">
    <source>
        <dbReference type="Proteomes" id="UP000636458"/>
    </source>
</evidence>
<evidence type="ECO:0000256" key="8">
    <source>
        <dbReference type="SAM" id="Phobius"/>
    </source>
</evidence>
<dbReference type="Proteomes" id="UP000636458">
    <property type="component" value="Unassembled WGS sequence"/>
</dbReference>
<comment type="caution">
    <text evidence="9">The sequence shown here is derived from an EMBL/GenBank/DDBJ whole genome shotgun (WGS) entry which is preliminary data.</text>
</comment>
<dbReference type="Pfam" id="PF00950">
    <property type="entry name" value="ABC-3"/>
    <property type="match status" value="1"/>
</dbReference>
<evidence type="ECO:0000313" key="9">
    <source>
        <dbReference type="EMBL" id="MBK4348713.1"/>
    </source>
</evidence>
<dbReference type="EMBL" id="JAEPES010000004">
    <property type="protein sequence ID" value="MBK4348713.1"/>
    <property type="molecule type" value="Genomic_DNA"/>
</dbReference>
<feature type="transmembrane region" description="Helical" evidence="8">
    <location>
        <begin position="181"/>
        <end position="214"/>
    </location>
</feature>
<keyword evidence="4 8" id="KW-1133">Transmembrane helix</keyword>
<feature type="transmembrane region" description="Helical" evidence="8">
    <location>
        <begin position="100"/>
        <end position="120"/>
    </location>
</feature>
<reference evidence="9" key="1">
    <citation type="submission" date="2021-01" db="EMBL/GenBank/DDBJ databases">
        <title>Lacisediminihabitans sp. nov. strain G11-30, isolated from Antarctic Soil.</title>
        <authorList>
            <person name="Li J."/>
        </authorList>
    </citation>
    <scope>NUCLEOTIDE SEQUENCE</scope>
    <source>
        <strain evidence="9">G11-30</strain>
    </source>
</reference>
<dbReference type="GO" id="GO:0055085">
    <property type="term" value="P:transmembrane transport"/>
    <property type="evidence" value="ECO:0007669"/>
    <property type="project" value="InterPro"/>
</dbReference>
<organism evidence="9 10">
    <name type="scientific">Lacisediminihabitans changchengi</name>
    <dbReference type="NCBI Taxonomy" id="2787634"/>
    <lineage>
        <taxon>Bacteria</taxon>
        <taxon>Bacillati</taxon>
        <taxon>Actinomycetota</taxon>
        <taxon>Actinomycetes</taxon>
        <taxon>Micrococcales</taxon>
        <taxon>Microbacteriaceae</taxon>
        <taxon>Lacisediminihabitans</taxon>
    </lineage>
</organism>
<dbReference type="SUPFAM" id="SSF81345">
    <property type="entry name" value="ABC transporter involved in vitamin B12 uptake, BtuC"/>
    <property type="match status" value="1"/>
</dbReference>
<keyword evidence="5 8" id="KW-0472">Membrane</keyword>
<comment type="subcellular location">
    <subcellularLocation>
        <location evidence="6">Cell membrane</location>
        <topology evidence="6">Multi-pass membrane protein</topology>
    </subcellularLocation>
    <subcellularLocation>
        <location evidence="1">Membrane</location>
        <topology evidence="1">Multi-pass membrane protein</topology>
    </subcellularLocation>
</comment>
<dbReference type="Gene3D" id="1.10.3470.10">
    <property type="entry name" value="ABC transporter involved in vitamin B12 uptake, BtuC"/>
    <property type="match status" value="1"/>
</dbReference>
<dbReference type="PANTHER" id="PTHR30477:SF0">
    <property type="entry name" value="METAL TRANSPORT SYSTEM MEMBRANE PROTEIN TM_0125-RELATED"/>
    <property type="match status" value="1"/>
</dbReference>
<feature type="transmembrane region" description="Helical" evidence="8">
    <location>
        <begin position="141"/>
        <end position="161"/>
    </location>
</feature>
<dbReference type="GO" id="GO:0043190">
    <property type="term" value="C:ATP-binding cassette (ABC) transporter complex"/>
    <property type="evidence" value="ECO:0007669"/>
    <property type="project" value="InterPro"/>
</dbReference>
<evidence type="ECO:0000256" key="2">
    <source>
        <dbReference type="ARBA" id="ARBA00008034"/>
    </source>
</evidence>
<accession>A0A934STI6</accession>
<evidence type="ECO:0000256" key="6">
    <source>
        <dbReference type="RuleBase" id="RU003943"/>
    </source>
</evidence>
<protein>
    <submittedName>
        <fullName evidence="9">Metal ABC transporter permease</fullName>
    </submittedName>
</protein>
<dbReference type="RefSeq" id="WP_200556909.1">
    <property type="nucleotide sequence ID" value="NZ_JAEPES010000004.1"/>
</dbReference>
<keyword evidence="6" id="KW-0813">Transport</keyword>
<proteinExistence type="inferred from homology"/>
<dbReference type="AlphaFoldDB" id="A0A934STI6"/>
<dbReference type="InterPro" id="IPR037294">
    <property type="entry name" value="ABC_BtuC-like"/>
</dbReference>
<evidence type="ECO:0000256" key="5">
    <source>
        <dbReference type="ARBA" id="ARBA00023136"/>
    </source>
</evidence>
<feature type="transmembrane region" description="Helical" evidence="8">
    <location>
        <begin position="226"/>
        <end position="249"/>
    </location>
</feature>
<evidence type="ECO:0000256" key="4">
    <source>
        <dbReference type="ARBA" id="ARBA00022989"/>
    </source>
</evidence>
<keyword evidence="10" id="KW-1185">Reference proteome</keyword>
<dbReference type="GO" id="GO:0010043">
    <property type="term" value="P:response to zinc ion"/>
    <property type="evidence" value="ECO:0007669"/>
    <property type="project" value="TreeGrafter"/>
</dbReference>
<feature type="transmembrane region" description="Helical" evidence="8">
    <location>
        <begin position="255"/>
        <end position="274"/>
    </location>
</feature>
<evidence type="ECO:0000256" key="3">
    <source>
        <dbReference type="ARBA" id="ARBA00022692"/>
    </source>
</evidence>
<comment type="similarity">
    <text evidence="2 6">Belongs to the ABC-3 integral membrane protein family.</text>
</comment>
<feature type="region of interest" description="Disordered" evidence="7">
    <location>
        <begin position="280"/>
        <end position="300"/>
    </location>
</feature>
<dbReference type="PANTHER" id="PTHR30477">
    <property type="entry name" value="ABC-TRANSPORTER METAL-BINDING PROTEIN"/>
    <property type="match status" value="1"/>
</dbReference>
<dbReference type="InterPro" id="IPR001626">
    <property type="entry name" value="ABC_TroCD"/>
</dbReference>